<evidence type="ECO:0000313" key="3">
    <source>
        <dbReference type="Proteomes" id="UP000811609"/>
    </source>
</evidence>
<dbReference type="PANTHER" id="PTHR31541">
    <property type="entry name" value="B3 DOMAIN PLANT PROTEIN-RELATED"/>
    <property type="match status" value="1"/>
</dbReference>
<gene>
    <name evidence="2" type="ORF">CIPAW_03G015100</name>
</gene>
<dbReference type="InterPro" id="IPR005508">
    <property type="entry name" value="At2g31720-like"/>
</dbReference>
<dbReference type="AlphaFoldDB" id="A0A8T1QXL4"/>
<evidence type="ECO:0008006" key="4">
    <source>
        <dbReference type="Google" id="ProtNLM"/>
    </source>
</evidence>
<evidence type="ECO:0000313" key="2">
    <source>
        <dbReference type="EMBL" id="KAG6659177.1"/>
    </source>
</evidence>
<dbReference type="CDD" id="cd10017">
    <property type="entry name" value="B3_DNA"/>
    <property type="match status" value="1"/>
</dbReference>
<dbReference type="EMBL" id="CM031811">
    <property type="protein sequence ID" value="KAG6659177.1"/>
    <property type="molecule type" value="Genomic_DNA"/>
</dbReference>
<accession>A0A8T1QXL4</accession>
<dbReference type="PANTHER" id="PTHR31541:SF28">
    <property type="entry name" value="TF-B3 DOMAIN-CONTAINING PROTEIN"/>
    <property type="match status" value="1"/>
</dbReference>
<dbReference type="Proteomes" id="UP000811609">
    <property type="component" value="Chromosome 3"/>
</dbReference>
<reference evidence="2" key="1">
    <citation type="submission" date="2020-12" db="EMBL/GenBank/DDBJ databases">
        <title>WGS assembly of Carya illinoinensis cv. Pawnee.</title>
        <authorList>
            <person name="Platts A."/>
            <person name="Shu S."/>
            <person name="Wright S."/>
            <person name="Barry K."/>
            <person name="Edger P."/>
            <person name="Pires J.C."/>
            <person name="Schmutz J."/>
        </authorList>
    </citation>
    <scope>NUCLEOTIDE SEQUENCE</scope>
    <source>
        <tissue evidence="2">Leaf</tissue>
    </source>
</reference>
<evidence type="ECO:0000256" key="1">
    <source>
        <dbReference type="SAM" id="MobiDB-lite"/>
    </source>
</evidence>
<dbReference type="GO" id="GO:0003677">
    <property type="term" value="F:DNA binding"/>
    <property type="evidence" value="ECO:0007669"/>
    <property type="project" value="InterPro"/>
</dbReference>
<feature type="region of interest" description="Disordered" evidence="1">
    <location>
        <begin position="40"/>
        <end position="68"/>
    </location>
</feature>
<feature type="compositionally biased region" description="Low complexity" evidence="1">
    <location>
        <begin position="47"/>
        <end position="63"/>
    </location>
</feature>
<protein>
    <recommendedName>
        <fullName evidence="4">TF-B3 domain-containing protein</fullName>
    </recommendedName>
</protein>
<sequence>MVVTTLNYILLNEGSELRYEEKSCKKEDYASRRLHTRWAHATEDSSRMMSQSDQRMRPQQQSPDCPPVRSLSGVIGVCSKPLEKQLTPTDVRTDQCRLPFNKADVENFLSPLLNKSDDLVRGTPVTVHDMNGKECPMTFKLWASKFHVLTEGWNKFCKDELRKYEDLLRCGCSAMFRRENFALSSP</sequence>
<dbReference type="InterPro" id="IPR003340">
    <property type="entry name" value="B3_DNA-bd"/>
</dbReference>
<comment type="caution">
    <text evidence="2">The sequence shown here is derived from an EMBL/GenBank/DDBJ whole genome shotgun (WGS) entry which is preliminary data.</text>
</comment>
<proteinExistence type="predicted"/>
<name>A0A8T1QXL4_CARIL</name>
<keyword evidence="3" id="KW-1185">Reference proteome</keyword>
<organism evidence="2 3">
    <name type="scientific">Carya illinoinensis</name>
    <name type="common">Pecan</name>
    <dbReference type="NCBI Taxonomy" id="32201"/>
    <lineage>
        <taxon>Eukaryota</taxon>
        <taxon>Viridiplantae</taxon>
        <taxon>Streptophyta</taxon>
        <taxon>Embryophyta</taxon>
        <taxon>Tracheophyta</taxon>
        <taxon>Spermatophyta</taxon>
        <taxon>Magnoliopsida</taxon>
        <taxon>eudicotyledons</taxon>
        <taxon>Gunneridae</taxon>
        <taxon>Pentapetalae</taxon>
        <taxon>rosids</taxon>
        <taxon>fabids</taxon>
        <taxon>Fagales</taxon>
        <taxon>Juglandaceae</taxon>
        <taxon>Carya</taxon>
    </lineage>
</organism>